<sequence>MGKQATAQKQDPAATQSTKESTDKTVELSKAQQAAVAKLDTVSARIRYLDAEGYSRSDITKAIPNAKGNKLLYQHVRNVLITPVGKASS</sequence>
<name>A0A0F9SSH4_9ZZZZ</name>
<evidence type="ECO:0000313" key="2">
    <source>
        <dbReference type="EMBL" id="KKN65467.1"/>
    </source>
</evidence>
<reference evidence="2" key="1">
    <citation type="journal article" date="2015" name="Nature">
        <title>Complex archaea that bridge the gap between prokaryotes and eukaryotes.</title>
        <authorList>
            <person name="Spang A."/>
            <person name="Saw J.H."/>
            <person name="Jorgensen S.L."/>
            <person name="Zaremba-Niedzwiedzka K."/>
            <person name="Martijn J."/>
            <person name="Lind A.E."/>
            <person name="van Eijk R."/>
            <person name="Schleper C."/>
            <person name="Guy L."/>
            <person name="Ettema T.J."/>
        </authorList>
    </citation>
    <scope>NUCLEOTIDE SEQUENCE</scope>
</reference>
<accession>A0A0F9SSH4</accession>
<comment type="caution">
    <text evidence="2">The sequence shown here is derived from an EMBL/GenBank/DDBJ whole genome shotgun (WGS) entry which is preliminary data.</text>
</comment>
<dbReference type="AlphaFoldDB" id="A0A0F9SSH4"/>
<organism evidence="2">
    <name type="scientific">marine sediment metagenome</name>
    <dbReference type="NCBI Taxonomy" id="412755"/>
    <lineage>
        <taxon>unclassified sequences</taxon>
        <taxon>metagenomes</taxon>
        <taxon>ecological metagenomes</taxon>
    </lineage>
</organism>
<protein>
    <submittedName>
        <fullName evidence="2">Uncharacterized protein</fullName>
    </submittedName>
</protein>
<feature type="compositionally biased region" description="Polar residues" evidence="1">
    <location>
        <begin position="1"/>
        <end position="19"/>
    </location>
</feature>
<dbReference type="EMBL" id="LAZR01000524">
    <property type="protein sequence ID" value="KKN65467.1"/>
    <property type="molecule type" value="Genomic_DNA"/>
</dbReference>
<feature type="region of interest" description="Disordered" evidence="1">
    <location>
        <begin position="1"/>
        <end position="26"/>
    </location>
</feature>
<gene>
    <name evidence="2" type="ORF">LCGC14_0481870</name>
</gene>
<evidence type="ECO:0000256" key="1">
    <source>
        <dbReference type="SAM" id="MobiDB-lite"/>
    </source>
</evidence>
<proteinExistence type="predicted"/>